<gene>
    <name evidence="1" type="ORF">PIB30_056076</name>
</gene>
<evidence type="ECO:0000313" key="1">
    <source>
        <dbReference type="EMBL" id="MED6124116.1"/>
    </source>
</evidence>
<name>A0ABU6RJ66_9FABA</name>
<dbReference type="Proteomes" id="UP001341840">
    <property type="component" value="Unassembled WGS sequence"/>
</dbReference>
<accession>A0ABU6RJ66</accession>
<reference evidence="1 2" key="1">
    <citation type="journal article" date="2023" name="Plants (Basel)">
        <title>Bridging the Gap: Combining Genomics and Transcriptomics Approaches to Understand Stylosanthes scabra, an Orphan Legume from the Brazilian Caatinga.</title>
        <authorList>
            <person name="Ferreira-Neto J.R.C."/>
            <person name="da Silva M.D."/>
            <person name="Binneck E."/>
            <person name="de Melo N.F."/>
            <person name="da Silva R.H."/>
            <person name="de Melo A.L.T.M."/>
            <person name="Pandolfi V."/>
            <person name="Bustamante F.O."/>
            <person name="Brasileiro-Vidal A.C."/>
            <person name="Benko-Iseppon A.M."/>
        </authorList>
    </citation>
    <scope>NUCLEOTIDE SEQUENCE [LARGE SCALE GENOMIC DNA]</scope>
    <source>
        <tissue evidence="1">Leaves</tissue>
    </source>
</reference>
<organism evidence="1 2">
    <name type="scientific">Stylosanthes scabra</name>
    <dbReference type="NCBI Taxonomy" id="79078"/>
    <lineage>
        <taxon>Eukaryota</taxon>
        <taxon>Viridiplantae</taxon>
        <taxon>Streptophyta</taxon>
        <taxon>Embryophyta</taxon>
        <taxon>Tracheophyta</taxon>
        <taxon>Spermatophyta</taxon>
        <taxon>Magnoliopsida</taxon>
        <taxon>eudicotyledons</taxon>
        <taxon>Gunneridae</taxon>
        <taxon>Pentapetalae</taxon>
        <taxon>rosids</taxon>
        <taxon>fabids</taxon>
        <taxon>Fabales</taxon>
        <taxon>Fabaceae</taxon>
        <taxon>Papilionoideae</taxon>
        <taxon>50 kb inversion clade</taxon>
        <taxon>dalbergioids sensu lato</taxon>
        <taxon>Dalbergieae</taxon>
        <taxon>Pterocarpus clade</taxon>
        <taxon>Stylosanthes</taxon>
    </lineage>
</organism>
<evidence type="ECO:0000313" key="2">
    <source>
        <dbReference type="Proteomes" id="UP001341840"/>
    </source>
</evidence>
<protein>
    <submittedName>
        <fullName evidence="1">Uncharacterized protein</fullName>
    </submittedName>
</protein>
<sequence>MSNEANDKPRLLNPERVLSIPVKKSDPVFRDYRRAYYLIRLDSAAYKHVSSYDPTWITHLYQKTVFFQAEFIQRRSSILTEEYSLVQSCSLDHDAESVTGKLVRGICCMTSLFQSCPPDLDAESVTEKLFEKICKHEYVKQQRIPYLDLLF</sequence>
<comment type="caution">
    <text evidence="1">The sequence shown here is derived from an EMBL/GenBank/DDBJ whole genome shotgun (WGS) entry which is preliminary data.</text>
</comment>
<dbReference type="EMBL" id="JASCZI010030652">
    <property type="protein sequence ID" value="MED6124116.1"/>
    <property type="molecule type" value="Genomic_DNA"/>
</dbReference>
<keyword evidence="2" id="KW-1185">Reference proteome</keyword>
<proteinExistence type="predicted"/>